<feature type="domain" description="Reverse transcriptase" evidence="2">
    <location>
        <begin position="483"/>
        <end position="660"/>
    </location>
</feature>
<dbReference type="SUPFAM" id="SSF50630">
    <property type="entry name" value="Acid proteases"/>
    <property type="match status" value="1"/>
</dbReference>
<dbReference type="FunFam" id="1.10.340.70:FF:000003">
    <property type="entry name" value="Protein CBG25708"/>
    <property type="match status" value="1"/>
</dbReference>
<dbReference type="SUPFAM" id="SSF56672">
    <property type="entry name" value="DNA/RNA polymerases"/>
    <property type="match status" value="1"/>
</dbReference>
<dbReference type="InterPro" id="IPR050951">
    <property type="entry name" value="Retrovirus_Pol_polyprotein"/>
</dbReference>
<dbReference type="PROSITE" id="PS50994">
    <property type="entry name" value="INTEGRASE"/>
    <property type="match status" value="1"/>
</dbReference>
<dbReference type="Gene3D" id="3.30.420.10">
    <property type="entry name" value="Ribonuclease H-like superfamily/Ribonuclease H"/>
    <property type="match status" value="1"/>
</dbReference>
<dbReference type="InterPro" id="IPR001584">
    <property type="entry name" value="Integrase_cat-core"/>
</dbReference>
<feature type="domain" description="Integrase catalytic" evidence="3">
    <location>
        <begin position="1035"/>
        <end position="1201"/>
    </location>
</feature>
<sequence>MDVLPPPSALELTGNVAENWKRFKQRFQLYIDAIGASKKDDRQQTSILLHVIGEQALDVYNTFKWDEEGDQEGDNMRLVKVMAKLEKYCTPKTNLTLERFHFNNCCQQPGEGIDAYLTRLKKHSKKCEFGTLQDSLVKDRLVCGIVANVTRERLLREEDLTLEKAVKICKAAELVKERSKELQSTTPTVHAVQKNPSAKPKPQGANRKPQATAKPQNAPKGKPSRWKPRNDQQQQTSDKHHCRRCDNWHVSGKCPAYGETCAYCRGKNHFAKCCFKKRAQGQVHTVDNDESTDFFLDTITVDSVKTQANDWIFPLAMNGTIIPVKLDTGAQVNILTETDFSRLKNKPQLHPATETLKAYNHSQIIVKGKCVVTVDHAARKHKMLFFVVPGDKQALLGRQACEQLGLVKVACAVTNQEQPKDPNDNYANLLHEYGDIFEGLGCLPGMHTIIIDETAQPVVHACRKVPFALHNGLKRELERMESLGVITRVDEPTDWVNSLVVVKKKNGDIRVCMDPRDLNRAIKREHYKMPTREEVMSQFAGASYYSKLDASQGFWQLQLDDKSSRLCTFNTPFGRFRYTRLPFGISSAPEVYHKTVHQIFESIDGVSTFADDIIIYGATKEAHDRSLRLTLETARQVNLKLNRSKCEIGVTQLTFIGDLVTTDGVKPDPNKVAAINNMPKPENKQELQRFLGMVTYLAKWIAGLSQKSAPLRALLKDDNEWQWGPEQERAWSDLKATVSTDPVLQYYDSNCPIRLSSDASKDGLGAVILQLHDDKWSPVAYASRAMTSAETRYAQIEKELLGIVFACERFHQFIYGATVEAETDHKPLISLFKKPLNDCPLRVQRLLLRVQRYDLHVVYTPGKQLVVADALSRAPDRNADQGEAAQVQSLDDVVEAFVDMIIETMPVSDNRMKQIREATQADDQLTNLKQVILQGWPEASQQCPSDIRPFWNIRAELTVAEDVIFKGTRIVIPRVLRKDVLLKVHEGHMGIEKCRRRARDVVYWPGMNAEISDMVSQCDACQKHQPSQSVEPLNPHEIPVRAWQRVGADIGTVKGKEYLIVCDYYSGYPEVVTLTTTTSKAVINAMKSMFARHGVPDVVISDNGPQFGSREFADFTKDWGFEHHTSSPHYPRSNGLAESAVKTVKQMIKKCQETKQDFHKALLAYRSTPLQNGLSPSQMLMNRRVKTTLPVHPQRLEPEVQQGVVSDKILRRNQQKQVHDRNAHPLKPLHTQDRVRVQDHRTGLWTVRATVLRKLAPRSYEIKTDVGWILRRNRGAIRKDTVPDQTSIDPELLEEELALQLATEHLVGTEAQEPAKQDHATPVRSLREQTLRRSTRTIRRPERLIETL</sequence>
<dbReference type="FunFam" id="3.10.10.10:FF:000003">
    <property type="entry name" value="Retrovirus-related Pol polyprotein from transposon 297-like Protein"/>
    <property type="match status" value="1"/>
</dbReference>
<dbReference type="FunFam" id="3.30.420.10:FF:000063">
    <property type="entry name" value="Retrovirus-related Pol polyprotein from transposon 297-like Protein"/>
    <property type="match status" value="1"/>
</dbReference>
<feature type="region of interest" description="Disordered" evidence="1">
    <location>
        <begin position="180"/>
        <end position="242"/>
    </location>
</feature>
<reference evidence="4" key="1">
    <citation type="submission" date="2022-11" db="UniProtKB">
        <authorList>
            <consortium name="EnsemblMetazoa"/>
        </authorList>
    </citation>
    <scope>IDENTIFICATION</scope>
</reference>
<evidence type="ECO:0000259" key="2">
    <source>
        <dbReference type="PROSITE" id="PS50878"/>
    </source>
</evidence>
<dbReference type="PROSITE" id="PS50878">
    <property type="entry name" value="RT_POL"/>
    <property type="match status" value="1"/>
</dbReference>
<dbReference type="InterPro" id="IPR043502">
    <property type="entry name" value="DNA/RNA_pol_sf"/>
</dbReference>
<dbReference type="InterPro" id="IPR000477">
    <property type="entry name" value="RT_dom"/>
</dbReference>
<dbReference type="Gene3D" id="3.10.20.370">
    <property type="match status" value="1"/>
</dbReference>
<dbReference type="InterPro" id="IPR041577">
    <property type="entry name" value="RT_RNaseH_2"/>
</dbReference>
<evidence type="ECO:0000313" key="5">
    <source>
        <dbReference type="Proteomes" id="UP000887568"/>
    </source>
</evidence>
<dbReference type="FunFam" id="3.10.20.370:FF:000001">
    <property type="entry name" value="Retrovirus-related Pol polyprotein from transposon 17.6-like protein"/>
    <property type="match status" value="1"/>
</dbReference>
<dbReference type="EnsemblMetazoa" id="XM_038195252.1">
    <property type="protein sequence ID" value="XP_038051180.1"/>
    <property type="gene ID" value="LOC119724274"/>
</dbReference>
<dbReference type="CDD" id="cd05481">
    <property type="entry name" value="retropepsin_like_LTR_1"/>
    <property type="match status" value="1"/>
</dbReference>
<dbReference type="Gene3D" id="3.10.10.10">
    <property type="entry name" value="HIV Type 1 Reverse Transcriptase, subunit A, domain 1"/>
    <property type="match status" value="1"/>
</dbReference>
<dbReference type="OrthoDB" id="775972at2759"/>
<dbReference type="Pfam" id="PF17919">
    <property type="entry name" value="RT_RNaseH_2"/>
    <property type="match status" value="1"/>
</dbReference>
<dbReference type="OMA" id="STILKGW"/>
<evidence type="ECO:0008006" key="6">
    <source>
        <dbReference type="Google" id="ProtNLM"/>
    </source>
</evidence>
<dbReference type="PANTHER" id="PTHR37984:SF8">
    <property type="entry name" value="CCHC-TYPE DOMAIN-CONTAINING PROTEIN"/>
    <property type="match status" value="1"/>
</dbReference>
<dbReference type="CDD" id="cd09274">
    <property type="entry name" value="RNase_HI_RT_Ty3"/>
    <property type="match status" value="1"/>
</dbReference>
<dbReference type="FunFam" id="3.30.70.270:FF:000026">
    <property type="entry name" value="Transposon Ty3-G Gag-Pol polyprotein"/>
    <property type="match status" value="1"/>
</dbReference>
<dbReference type="Gene3D" id="3.30.70.270">
    <property type="match status" value="2"/>
</dbReference>
<feature type="compositionally biased region" description="Basic and acidic residues" evidence="1">
    <location>
        <begin position="1313"/>
        <end position="1331"/>
    </location>
</feature>
<accession>A0A913ZJE1</accession>
<name>A0A913ZJE1_PATMI</name>
<dbReference type="InterPro" id="IPR012337">
    <property type="entry name" value="RNaseH-like_sf"/>
</dbReference>
<dbReference type="Pfam" id="PF00665">
    <property type="entry name" value="rve"/>
    <property type="match status" value="1"/>
</dbReference>
<dbReference type="InterPro" id="IPR043128">
    <property type="entry name" value="Rev_trsase/Diguanyl_cyclase"/>
</dbReference>
<evidence type="ECO:0000259" key="3">
    <source>
        <dbReference type="PROSITE" id="PS50994"/>
    </source>
</evidence>
<dbReference type="GeneID" id="119724274"/>
<dbReference type="GO" id="GO:0003676">
    <property type="term" value="F:nucleic acid binding"/>
    <property type="evidence" value="ECO:0007669"/>
    <property type="project" value="InterPro"/>
</dbReference>
<dbReference type="CDD" id="cd01647">
    <property type="entry name" value="RT_LTR"/>
    <property type="match status" value="1"/>
</dbReference>
<dbReference type="InterPro" id="IPR036397">
    <property type="entry name" value="RNaseH_sf"/>
</dbReference>
<dbReference type="Pfam" id="PF00078">
    <property type="entry name" value="RVT_1"/>
    <property type="match status" value="1"/>
</dbReference>
<dbReference type="RefSeq" id="XP_038051180.1">
    <property type="nucleotide sequence ID" value="XM_038195252.1"/>
</dbReference>
<evidence type="ECO:0000256" key="1">
    <source>
        <dbReference type="SAM" id="MobiDB-lite"/>
    </source>
</evidence>
<organism evidence="4 5">
    <name type="scientific">Patiria miniata</name>
    <name type="common">Bat star</name>
    <name type="synonym">Asterina miniata</name>
    <dbReference type="NCBI Taxonomy" id="46514"/>
    <lineage>
        <taxon>Eukaryota</taxon>
        <taxon>Metazoa</taxon>
        <taxon>Echinodermata</taxon>
        <taxon>Eleutherozoa</taxon>
        <taxon>Asterozoa</taxon>
        <taxon>Asteroidea</taxon>
        <taxon>Valvatacea</taxon>
        <taxon>Valvatida</taxon>
        <taxon>Asterinidae</taxon>
        <taxon>Patiria</taxon>
    </lineage>
</organism>
<dbReference type="Proteomes" id="UP000887568">
    <property type="component" value="Unplaced"/>
</dbReference>
<dbReference type="Gene3D" id="1.10.340.70">
    <property type="match status" value="1"/>
</dbReference>
<protein>
    <recommendedName>
        <fullName evidence="6">Endonuclease</fullName>
    </recommendedName>
</protein>
<dbReference type="Pfam" id="PF17921">
    <property type="entry name" value="Integrase_H2C2"/>
    <property type="match status" value="1"/>
</dbReference>
<keyword evidence="5" id="KW-1185">Reference proteome</keyword>
<feature type="region of interest" description="Disordered" evidence="1">
    <location>
        <begin position="1310"/>
        <end position="1332"/>
    </location>
</feature>
<dbReference type="Gene3D" id="2.40.70.10">
    <property type="entry name" value="Acid Proteases"/>
    <property type="match status" value="1"/>
</dbReference>
<dbReference type="PANTHER" id="PTHR37984">
    <property type="entry name" value="PROTEIN CBG26694"/>
    <property type="match status" value="1"/>
</dbReference>
<dbReference type="SUPFAM" id="SSF53098">
    <property type="entry name" value="Ribonuclease H-like"/>
    <property type="match status" value="1"/>
</dbReference>
<dbReference type="GO" id="GO:0015074">
    <property type="term" value="P:DNA integration"/>
    <property type="evidence" value="ECO:0007669"/>
    <property type="project" value="InterPro"/>
</dbReference>
<evidence type="ECO:0000313" key="4">
    <source>
        <dbReference type="EnsemblMetazoa" id="XP_038051180.1"/>
    </source>
</evidence>
<dbReference type="InterPro" id="IPR041588">
    <property type="entry name" value="Integrase_H2C2"/>
</dbReference>
<proteinExistence type="predicted"/>
<dbReference type="InterPro" id="IPR021109">
    <property type="entry name" value="Peptidase_aspartic_dom_sf"/>
</dbReference>